<reference evidence="1 2" key="1">
    <citation type="submission" date="2016-05" db="EMBL/GenBank/DDBJ databases">
        <title>Microbial solvent formation.</title>
        <authorList>
            <person name="Poehlein A."/>
            <person name="Montoya Solano J.D."/>
            <person name="Flitsch S."/>
            <person name="Krabben P."/>
            <person name="Duerre P."/>
            <person name="Daniel R."/>
        </authorList>
    </citation>
    <scope>NUCLEOTIDE SEQUENCE [LARGE SCALE GENOMIC DNA]</scope>
    <source>
        <strain evidence="1 2">DSM 2619</strain>
    </source>
</reference>
<dbReference type="EMBL" id="LZZM01000212">
    <property type="protein sequence ID" value="OOM73694.1"/>
    <property type="molecule type" value="Genomic_DNA"/>
</dbReference>
<protein>
    <submittedName>
        <fullName evidence="1">Uncharacterized protein</fullName>
    </submittedName>
</protein>
<dbReference type="Proteomes" id="UP000190890">
    <property type="component" value="Unassembled WGS sequence"/>
</dbReference>
<dbReference type="RefSeq" id="WP_341426366.1">
    <property type="nucleotide sequence ID" value="NZ_LZZM01000212.1"/>
</dbReference>
<organism evidence="1 2">
    <name type="scientific">Clostridium puniceum</name>
    <dbReference type="NCBI Taxonomy" id="29367"/>
    <lineage>
        <taxon>Bacteria</taxon>
        <taxon>Bacillati</taxon>
        <taxon>Bacillota</taxon>
        <taxon>Clostridia</taxon>
        <taxon>Eubacteriales</taxon>
        <taxon>Clostridiaceae</taxon>
        <taxon>Clostridium</taxon>
    </lineage>
</organism>
<accession>A0A1S8T7U8</accession>
<evidence type="ECO:0000313" key="2">
    <source>
        <dbReference type="Proteomes" id="UP000190890"/>
    </source>
</evidence>
<name>A0A1S8T7U8_9CLOT</name>
<keyword evidence="2" id="KW-1185">Reference proteome</keyword>
<dbReference type="STRING" id="29367.CLPUN_44480"/>
<comment type="caution">
    <text evidence="1">The sequence shown here is derived from an EMBL/GenBank/DDBJ whole genome shotgun (WGS) entry which is preliminary data.</text>
</comment>
<gene>
    <name evidence="1" type="ORF">CLPUN_44480</name>
</gene>
<evidence type="ECO:0000313" key="1">
    <source>
        <dbReference type="EMBL" id="OOM73694.1"/>
    </source>
</evidence>
<sequence>MKIQEVKSSQQSKYQEIIEYLKQDNGYWLENDKWDLTKEFFIGKKIYNSRYINYSYICNKSLQNEMKFFILYSIKNKLLKKETILDYS</sequence>
<proteinExistence type="predicted"/>
<dbReference type="AlphaFoldDB" id="A0A1S8T7U8"/>